<evidence type="ECO:0000256" key="7">
    <source>
        <dbReference type="SAM" id="MobiDB-lite"/>
    </source>
</evidence>
<dbReference type="EMBL" id="JBHSUW010000001">
    <property type="protein sequence ID" value="MFC6505025.1"/>
    <property type="molecule type" value="Genomic_DNA"/>
</dbReference>
<keyword evidence="3" id="KW-0808">Transferase</keyword>
<dbReference type="InterPro" id="IPR011009">
    <property type="entry name" value="Kinase-like_dom_sf"/>
</dbReference>
<dbReference type="RefSeq" id="WP_193449076.1">
    <property type="nucleotide sequence ID" value="NZ_BMUJ01000003.1"/>
</dbReference>
<feature type="compositionally biased region" description="Low complexity" evidence="7">
    <location>
        <begin position="267"/>
        <end position="279"/>
    </location>
</feature>
<dbReference type="Gene3D" id="1.10.510.10">
    <property type="entry name" value="Transferase(Phosphotransferase) domain 1"/>
    <property type="match status" value="1"/>
</dbReference>
<evidence type="ECO:0000256" key="2">
    <source>
        <dbReference type="ARBA" id="ARBA00022527"/>
    </source>
</evidence>
<evidence type="ECO:0000256" key="3">
    <source>
        <dbReference type="ARBA" id="ARBA00022679"/>
    </source>
</evidence>
<dbReference type="SMART" id="SM00220">
    <property type="entry name" value="S_TKc"/>
    <property type="match status" value="1"/>
</dbReference>
<keyword evidence="5 9" id="KW-0418">Kinase</keyword>
<feature type="region of interest" description="Disordered" evidence="7">
    <location>
        <begin position="265"/>
        <end position="303"/>
    </location>
</feature>
<feature type="compositionally biased region" description="Pro residues" evidence="7">
    <location>
        <begin position="282"/>
        <end position="299"/>
    </location>
</feature>
<sequence length="495" mass="53441">MQIGHVLAGKFKITGGPRSGGMGSVYRAQDLTSSQVVAVKFLMRTPWDPATGHQGVRPGPNDLKRFEREREIHERLGGHGVPRLVDYDFACGKPYLVTEFIEGKDLRDFLATHRPTLTAATSIAVQVLRILVRVHAAGVIHRDVKPHNIILAADGTVHLVDFGIALPTDPQATRHTEGRTPGSIGYKAPEIILGERNPGPSADVYGVGCTLFRLITGQPVFVMSDPDHLIERHHCETPAPRLDAIVEGLPTDLVGIVAQMLDKDPAARPSAAEAESALRPWLPGPGTPAPHPHLTPDPTLPFRSGAVDQARMAPAAFNGRRPVVRRTSATALSRSALRALTTRTEAELAEDGPGPHALQLSQCLPDAQNYWGKHDPDVLRARLLCADGSRLAGDWPGAGARYRAVARDLPGAIPGTAAHLMELEARLGAAECLVPEDDDAEGALIAWERIILDVSALLPEVPGRLLQRCREVGQELAEWGHATTTEELLKRLPDM</sequence>
<dbReference type="SUPFAM" id="SSF56112">
    <property type="entry name" value="Protein kinase-like (PK-like)"/>
    <property type="match status" value="1"/>
</dbReference>
<dbReference type="EC" id="2.7.11.1" evidence="1"/>
<evidence type="ECO:0000313" key="9">
    <source>
        <dbReference type="EMBL" id="MFC6505025.1"/>
    </source>
</evidence>
<dbReference type="Pfam" id="PF00069">
    <property type="entry name" value="Pkinase"/>
    <property type="match status" value="1"/>
</dbReference>
<accession>A0ABW1Y357</accession>
<dbReference type="InterPro" id="IPR000719">
    <property type="entry name" value="Prot_kinase_dom"/>
</dbReference>
<dbReference type="GO" id="GO:0004674">
    <property type="term" value="F:protein serine/threonine kinase activity"/>
    <property type="evidence" value="ECO:0007669"/>
    <property type="project" value="UniProtKB-KW"/>
</dbReference>
<dbReference type="PANTHER" id="PTHR43289">
    <property type="entry name" value="MITOGEN-ACTIVATED PROTEIN KINASE KINASE KINASE 20-RELATED"/>
    <property type="match status" value="1"/>
</dbReference>
<dbReference type="Proteomes" id="UP001596321">
    <property type="component" value="Unassembled WGS sequence"/>
</dbReference>
<evidence type="ECO:0000313" key="10">
    <source>
        <dbReference type="Proteomes" id="UP001596321"/>
    </source>
</evidence>
<feature type="domain" description="Protein kinase" evidence="8">
    <location>
        <begin position="11"/>
        <end position="282"/>
    </location>
</feature>
<dbReference type="PROSITE" id="PS50011">
    <property type="entry name" value="PROTEIN_KINASE_DOM"/>
    <property type="match status" value="1"/>
</dbReference>
<keyword evidence="4" id="KW-0547">Nucleotide-binding</keyword>
<reference evidence="10" key="1">
    <citation type="journal article" date="2019" name="Int. J. Syst. Evol. Microbiol.">
        <title>The Global Catalogue of Microorganisms (GCM) 10K type strain sequencing project: providing services to taxonomists for standard genome sequencing and annotation.</title>
        <authorList>
            <consortium name="The Broad Institute Genomics Platform"/>
            <consortium name="The Broad Institute Genome Sequencing Center for Infectious Disease"/>
            <person name="Wu L."/>
            <person name="Ma J."/>
        </authorList>
    </citation>
    <scope>NUCLEOTIDE SEQUENCE [LARGE SCALE GENOMIC DNA]</scope>
    <source>
        <strain evidence="10">JCM 4504</strain>
    </source>
</reference>
<evidence type="ECO:0000256" key="5">
    <source>
        <dbReference type="ARBA" id="ARBA00022777"/>
    </source>
</evidence>
<proteinExistence type="predicted"/>
<organism evidence="9 10">
    <name type="scientific">Streptomyces plicatus</name>
    <dbReference type="NCBI Taxonomy" id="1922"/>
    <lineage>
        <taxon>Bacteria</taxon>
        <taxon>Bacillati</taxon>
        <taxon>Actinomycetota</taxon>
        <taxon>Actinomycetes</taxon>
        <taxon>Kitasatosporales</taxon>
        <taxon>Streptomycetaceae</taxon>
        <taxon>Streptomyces</taxon>
        <taxon>Streptomyces rochei group</taxon>
    </lineage>
</organism>
<dbReference type="InterPro" id="IPR008271">
    <property type="entry name" value="Ser/Thr_kinase_AS"/>
</dbReference>
<dbReference type="PROSITE" id="PS00108">
    <property type="entry name" value="PROTEIN_KINASE_ST"/>
    <property type="match status" value="1"/>
</dbReference>
<comment type="caution">
    <text evidence="9">The sequence shown here is derived from an EMBL/GenBank/DDBJ whole genome shotgun (WGS) entry which is preliminary data.</text>
</comment>
<name>A0ABW1Y357_STRPL</name>
<protein>
    <recommendedName>
        <fullName evidence="1">non-specific serine/threonine protein kinase</fullName>
        <ecNumber evidence="1">2.7.11.1</ecNumber>
    </recommendedName>
</protein>
<evidence type="ECO:0000256" key="1">
    <source>
        <dbReference type="ARBA" id="ARBA00012513"/>
    </source>
</evidence>
<keyword evidence="6" id="KW-0067">ATP-binding</keyword>
<dbReference type="PANTHER" id="PTHR43289:SF6">
    <property type="entry name" value="SERINE_THREONINE-PROTEIN KINASE NEKL-3"/>
    <property type="match status" value="1"/>
</dbReference>
<dbReference type="Gene3D" id="3.30.200.20">
    <property type="entry name" value="Phosphorylase Kinase, domain 1"/>
    <property type="match status" value="1"/>
</dbReference>
<evidence type="ECO:0000259" key="8">
    <source>
        <dbReference type="PROSITE" id="PS50011"/>
    </source>
</evidence>
<keyword evidence="2 9" id="KW-0723">Serine/threonine-protein kinase</keyword>
<dbReference type="CDD" id="cd14014">
    <property type="entry name" value="STKc_PknB_like"/>
    <property type="match status" value="1"/>
</dbReference>
<keyword evidence="10" id="KW-1185">Reference proteome</keyword>
<evidence type="ECO:0000256" key="6">
    <source>
        <dbReference type="ARBA" id="ARBA00022840"/>
    </source>
</evidence>
<evidence type="ECO:0000256" key="4">
    <source>
        <dbReference type="ARBA" id="ARBA00022741"/>
    </source>
</evidence>
<gene>
    <name evidence="9" type="ORF">ACFQFF_26920</name>
</gene>